<evidence type="ECO:0000313" key="1">
    <source>
        <dbReference type="EMBL" id="JAD76775.1"/>
    </source>
</evidence>
<sequence>MPLRRVKLPQNATVMFSLDFWLFFHFLPREMTHVLPWVSLPGLSCRSCFYKLAWFNLVNTNTLLSMMSENPPKFNQILCAEISIVLNDSVYFSIFVAL</sequence>
<protein>
    <submittedName>
        <fullName evidence="1">Uncharacterized protein</fullName>
    </submittedName>
</protein>
<name>A0A0A9CTR4_ARUDO</name>
<organism evidence="1">
    <name type="scientific">Arundo donax</name>
    <name type="common">Giant reed</name>
    <name type="synonym">Donax arundinaceus</name>
    <dbReference type="NCBI Taxonomy" id="35708"/>
    <lineage>
        <taxon>Eukaryota</taxon>
        <taxon>Viridiplantae</taxon>
        <taxon>Streptophyta</taxon>
        <taxon>Embryophyta</taxon>
        <taxon>Tracheophyta</taxon>
        <taxon>Spermatophyta</taxon>
        <taxon>Magnoliopsida</taxon>
        <taxon>Liliopsida</taxon>
        <taxon>Poales</taxon>
        <taxon>Poaceae</taxon>
        <taxon>PACMAD clade</taxon>
        <taxon>Arundinoideae</taxon>
        <taxon>Arundineae</taxon>
        <taxon>Arundo</taxon>
    </lineage>
</organism>
<reference evidence="1" key="2">
    <citation type="journal article" date="2015" name="Data Brief">
        <title>Shoot transcriptome of the giant reed, Arundo donax.</title>
        <authorList>
            <person name="Barrero R.A."/>
            <person name="Guerrero F.D."/>
            <person name="Moolhuijzen P."/>
            <person name="Goolsby J.A."/>
            <person name="Tidwell J."/>
            <person name="Bellgard S.E."/>
            <person name="Bellgard M.I."/>
        </authorList>
    </citation>
    <scope>NUCLEOTIDE SEQUENCE</scope>
    <source>
        <tissue evidence="1">Shoot tissue taken approximately 20 cm above the soil surface</tissue>
    </source>
</reference>
<dbReference type="AlphaFoldDB" id="A0A0A9CTR4"/>
<accession>A0A0A9CTR4</accession>
<dbReference type="EMBL" id="GBRH01221120">
    <property type="protein sequence ID" value="JAD76775.1"/>
    <property type="molecule type" value="Transcribed_RNA"/>
</dbReference>
<reference evidence="1" key="1">
    <citation type="submission" date="2014-09" db="EMBL/GenBank/DDBJ databases">
        <authorList>
            <person name="Magalhaes I.L.F."/>
            <person name="Oliveira U."/>
            <person name="Santos F.R."/>
            <person name="Vidigal T.H.D.A."/>
            <person name="Brescovit A.D."/>
            <person name="Santos A.J."/>
        </authorList>
    </citation>
    <scope>NUCLEOTIDE SEQUENCE</scope>
    <source>
        <tissue evidence="1">Shoot tissue taken approximately 20 cm above the soil surface</tissue>
    </source>
</reference>
<proteinExistence type="predicted"/>